<feature type="transmembrane region" description="Helical" evidence="5">
    <location>
        <begin position="125"/>
        <end position="146"/>
    </location>
</feature>
<dbReference type="EMBL" id="BAABAL010000019">
    <property type="protein sequence ID" value="GAA4029706.1"/>
    <property type="molecule type" value="Genomic_DNA"/>
</dbReference>
<protein>
    <submittedName>
        <fullName evidence="7">Rhomboid family intramembrane serine protease</fullName>
    </submittedName>
</protein>
<evidence type="ECO:0000313" key="8">
    <source>
        <dbReference type="Proteomes" id="UP001501747"/>
    </source>
</evidence>
<keyword evidence="2 5" id="KW-0812">Transmembrane</keyword>
<keyword evidence="7" id="KW-0378">Hydrolase</keyword>
<evidence type="ECO:0000313" key="7">
    <source>
        <dbReference type="EMBL" id="GAA4029706.1"/>
    </source>
</evidence>
<dbReference type="Gene3D" id="1.20.1540.10">
    <property type="entry name" value="Rhomboid-like"/>
    <property type="match status" value="1"/>
</dbReference>
<keyword evidence="3 5" id="KW-1133">Transmembrane helix</keyword>
<evidence type="ECO:0000256" key="4">
    <source>
        <dbReference type="ARBA" id="ARBA00023136"/>
    </source>
</evidence>
<dbReference type="Pfam" id="PF01694">
    <property type="entry name" value="Rhomboid"/>
    <property type="match status" value="1"/>
</dbReference>
<reference evidence="8" key="1">
    <citation type="journal article" date="2019" name="Int. J. Syst. Evol. Microbiol.">
        <title>The Global Catalogue of Microorganisms (GCM) 10K type strain sequencing project: providing services to taxonomists for standard genome sequencing and annotation.</title>
        <authorList>
            <consortium name="The Broad Institute Genomics Platform"/>
            <consortium name="The Broad Institute Genome Sequencing Center for Infectious Disease"/>
            <person name="Wu L."/>
            <person name="Ma J."/>
        </authorList>
    </citation>
    <scope>NUCLEOTIDE SEQUENCE [LARGE SCALE GENOMIC DNA]</scope>
    <source>
        <strain evidence="8">JCM 17342</strain>
    </source>
</reference>
<dbReference type="SUPFAM" id="SSF144091">
    <property type="entry name" value="Rhomboid-like"/>
    <property type="match status" value="1"/>
</dbReference>
<sequence length="215" mass="22344">MQPVPGTTPTPRADARVLPAKPKQAALAIVGFVAALYLIELIDVITNGALDAGGITPRELSGLTGVIWAPALHFGWDHLAANTIPVLVLGFLTMAGGIGQFVAVTASIWVVGGLGVWLTAPAGTIHAGASILIFGWLTFLLLRGFLTRRFLQIGLAVVLFFLYGSALWGILPGQPGISWQGHLFGAIGGVLAAWLVAKSGRQRASTPELPGNLGV</sequence>
<organism evidence="7 8">
    <name type="scientific">Allokutzneria multivorans</name>
    <dbReference type="NCBI Taxonomy" id="1142134"/>
    <lineage>
        <taxon>Bacteria</taxon>
        <taxon>Bacillati</taxon>
        <taxon>Actinomycetota</taxon>
        <taxon>Actinomycetes</taxon>
        <taxon>Pseudonocardiales</taxon>
        <taxon>Pseudonocardiaceae</taxon>
        <taxon>Allokutzneria</taxon>
    </lineage>
</organism>
<accession>A0ABP7TQR4</accession>
<evidence type="ECO:0000256" key="3">
    <source>
        <dbReference type="ARBA" id="ARBA00022989"/>
    </source>
</evidence>
<evidence type="ECO:0000259" key="6">
    <source>
        <dbReference type="Pfam" id="PF01694"/>
    </source>
</evidence>
<evidence type="ECO:0000256" key="1">
    <source>
        <dbReference type="ARBA" id="ARBA00004141"/>
    </source>
</evidence>
<dbReference type="Proteomes" id="UP001501747">
    <property type="component" value="Unassembled WGS sequence"/>
</dbReference>
<feature type="transmembrane region" description="Helical" evidence="5">
    <location>
        <begin position="177"/>
        <end position="197"/>
    </location>
</feature>
<gene>
    <name evidence="7" type="ORF">GCM10022247_63530</name>
</gene>
<keyword evidence="7" id="KW-0645">Protease</keyword>
<evidence type="ECO:0000256" key="5">
    <source>
        <dbReference type="SAM" id="Phobius"/>
    </source>
</evidence>
<comment type="subcellular location">
    <subcellularLocation>
        <location evidence="1">Membrane</location>
        <topology evidence="1">Multi-pass membrane protein</topology>
    </subcellularLocation>
</comment>
<keyword evidence="8" id="KW-1185">Reference proteome</keyword>
<feature type="transmembrane region" description="Helical" evidence="5">
    <location>
        <begin position="25"/>
        <end position="46"/>
    </location>
</feature>
<dbReference type="InterPro" id="IPR022764">
    <property type="entry name" value="Peptidase_S54_rhomboid_dom"/>
</dbReference>
<comment type="caution">
    <text evidence="7">The sequence shown here is derived from an EMBL/GenBank/DDBJ whole genome shotgun (WGS) entry which is preliminary data.</text>
</comment>
<dbReference type="GO" id="GO:0006508">
    <property type="term" value="P:proteolysis"/>
    <property type="evidence" value="ECO:0007669"/>
    <property type="project" value="UniProtKB-KW"/>
</dbReference>
<proteinExistence type="predicted"/>
<dbReference type="RefSeq" id="WP_344883020.1">
    <property type="nucleotide sequence ID" value="NZ_BAABAL010000019.1"/>
</dbReference>
<keyword evidence="4 5" id="KW-0472">Membrane</keyword>
<feature type="domain" description="Peptidase S54 rhomboid" evidence="6">
    <location>
        <begin position="66"/>
        <end position="198"/>
    </location>
</feature>
<feature type="transmembrane region" description="Helical" evidence="5">
    <location>
        <begin position="153"/>
        <end position="171"/>
    </location>
</feature>
<evidence type="ECO:0000256" key="2">
    <source>
        <dbReference type="ARBA" id="ARBA00022692"/>
    </source>
</evidence>
<dbReference type="InterPro" id="IPR035952">
    <property type="entry name" value="Rhomboid-like_sf"/>
</dbReference>
<name>A0ABP7TQR4_9PSEU</name>
<dbReference type="GO" id="GO:0008233">
    <property type="term" value="F:peptidase activity"/>
    <property type="evidence" value="ECO:0007669"/>
    <property type="project" value="UniProtKB-KW"/>
</dbReference>